<dbReference type="AlphaFoldDB" id="A0A1M4V2X1"/>
<accession>A0A1M4V2X1</accession>
<organism evidence="1 2">
    <name type="scientific">Schwartzia succinivorans DSM 10502</name>
    <dbReference type="NCBI Taxonomy" id="1123243"/>
    <lineage>
        <taxon>Bacteria</taxon>
        <taxon>Bacillati</taxon>
        <taxon>Bacillota</taxon>
        <taxon>Negativicutes</taxon>
        <taxon>Selenomonadales</taxon>
        <taxon>Selenomonadaceae</taxon>
        <taxon>Schwartzia</taxon>
    </lineage>
</organism>
<gene>
    <name evidence="1" type="ORF">SAMN02745190_00863</name>
</gene>
<reference evidence="1 2" key="1">
    <citation type="submission" date="2016-11" db="EMBL/GenBank/DDBJ databases">
        <authorList>
            <person name="Jaros S."/>
            <person name="Januszkiewicz K."/>
            <person name="Wedrychowicz H."/>
        </authorList>
    </citation>
    <scope>NUCLEOTIDE SEQUENCE [LARGE SCALE GENOMIC DNA]</scope>
    <source>
        <strain evidence="1 2">DSM 10502</strain>
    </source>
</reference>
<sequence length="68" mass="7936">MAKWTEIVPTGEIKFTIEFEDGSKLEHVLEHKLLSPKEIDREALEWFKMVCGVKEFYWAYVEGGDADD</sequence>
<dbReference type="STRING" id="1123243.SAMN02745190_00863"/>
<dbReference type="EMBL" id="FQUG01000003">
    <property type="protein sequence ID" value="SHE63341.1"/>
    <property type="molecule type" value="Genomic_DNA"/>
</dbReference>
<dbReference type="Proteomes" id="UP000184404">
    <property type="component" value="Unassembled WGS sequence"/>
</dbReference>
<keyword evidence="2" id="KW-1185">Reference proteome</keyword>
<dbReference type="RefSeq" id="WP_072934951.1">
    <property type="nucleotide sequence ID" value="NZ_FQUG01000003.1"/>
</dbReference>
<name>A0A1M4V2X1_9FIRM</name>
<proteinExistence type="predicted"/>
<evidence type="ECO:0000313" key="2">
    <source>
        <dbReference type="Proteomes" id="UP000184404"/>
    </source>
</evidence>
<protein>
    <submittedName>
        <fullName evidence="1">Uncharacterized protein</fullName>
    </submittedName>
</protein>
<evidence type="ECO:0000313" key="1">
    <source>
        <dbReference type="EMBL" id="SHE63341.1"/>
    </source>
</evidence>